<feature type="domain" description="Pyridine nucleotide-disulphide oxidoreductase dimerisation" evidence="17">
    <location>
        <begin position="355"/>
        <end position="462"/>
    </location>
</feature>
<dbReference type="SUPFAM" id="SSF51905">
    <property type="entry name" value="FAD/NAD(P)-binding domain"/>
    <property type="match status" value="1"/>
</dbReference>
<evidence type="ECO:0000256" key="11">
    <source>
        <dbReference type="ARBA" id="ARBA00023284"/>
    </source>
</evidence>
<keyword evidence="5" id="KW-0963">Cytoplasm</keyword>
<dbReference type="Proteomes" id="UP000190285">
    <property type="component" value="Unassembled WGS sequence"/>
</dbReference>
<keyword evidence="9 14" id="KW-0520">NAD</keyword>
<evidence type="ECO:0000256" key="15">
    <source>
        <dbReference type="PIRSR" id="PIRSR000350-4"/>
    </source>
</evidence>
<feature type="binding site" evidence="14">
    <location>
        <position position="219"/>
    </location>
    <ligand>
        <name>NAD(+)</name>
        <dbReference type="ChEBI" id="CHEBI:57540"/>
    </ligand>
</feature>
<evidence type="ECO:0000313" key="20">
    <source>
        <dbReference type="Proteomes" id="UP000190285"/>
    </source>
</evidence>
<evidence type="ECO:0000256" key="4">
    <source>
        <dbReference type="ARBA" id="ARBA00016961"/>
    </source>
</evidence>
<name>A0A1T5MI26_9FIRM</name>
<feature type="binding site" evidence="14">
    <location>
        <begin position="327"/>
        <end position="330"/>
    </location>
    <ligand>
        <name>FAD</name>
        <dbReference type="ChEBI" id="CHEBI:57692"/>
    </ligand>
</feature>
<dbReference type="InterPro" id="IPR006258">
    <property type="entry name" value="Lipoamide_DH"/>
</dbReference>
<keyword evidence="7 14" id="KW-0274">FAD</keyword>
<comment type="catalytic activity">
    <reaction evidence="12 16">
        <text>N(6)-[(R)-dihydrolipoyl]-L-lysyl-[protein] + NAD(+) = N(6)-[(R)-lipoyl]-L-lysyl-[protein] + NADH + H(+)</text>
        <dbReference type="Rhea" id="RHEA:15045"/>
        <dbReference type="Rhea" id="RHEA-COMP:10474"/>
        <dbReference type="Rhea" id="RHEA-COMP:10475"/>
        <dbReference type="ChEBI" id="CHEBI:15378"/>
        <dbReference type="ChEBI" id="CHEBI:57540"/>
        <dbReference type="ChEBI" id="CHEBI:57945"/>
        <dbReference type="ChEBI" id="CHEBI:83099"/>
        <dbReference type="ChEBI" id="CHEBI:83100"/>
        <dbReference type="EC" id="1.8.1.4"/>
    </reaction>
</comment>
<evidence type="ECO:0000259" key="17">
    <source>
        <dbReference type="Pfam" id="PF02852"/>
    </source>
</evidence>
<evidence type="ECO:0000256" key="7">
    <source>
        <dbReference type="ARBA" id="ARBA00022827"/>
    </source>
</evidence>
<evidence type="ECO:0000256" key="13">
    <source>
        <dbReference type="PIRSR" id="PIRSR000350-2"/>
    </source>
</evidence>
<dbReference type="InterPro" id="IPR016156">
    <property type="entry name" value="FAD/NAD-linked_Rdtase_dimer_sf"/>
</dbReference>
<dbReference type="GO" id="GO:0050660">
    <property type="term" value="F:flavin adenine dinucleotide binding"/>
    <property type="evidence" value="ECO:0007669"/>
    <property type="project" value="InterPro"/>
</dbReference>
<dbReference type="NCBIfam" id="TIGR01350">
    <property type="entry name" value="lipoamide_DH"/>
    <property type="match status" value="1"/>
</dbReference>
<dbReference type="InterPro" id="IPR036188">
    <property type="entry name" value="FAD/NAD-bd_sf"/>
</dbReference>
<comment type="subcellular location">
    <subcellularLocation>
        <location evidence="1">Cytoplasm</location>
    </subcellularLocation>
</comment>
<evidence type="ECO:0000256" key="1">
    <source>
        <dbReference type="ARBA" id="ARBA00004496"/>
    </source>
</evidence>
<dbReference type="InterPro" id="IPR023753">
    <property type="entry name" value="FAD/NAD-binding_dom"/>
</dbReference>
<dbReference type="PRINTS" id="PR00368">
    <property type="entry name" value="FADPNR"/>
</dbReference>
<dbReference type="EMBL" id="FUZT01000016">
    <property type="protein sequence ID" value="SKC87852.1"/>
    <property type="molecule type" value="Genomic_DNA"/>
</dbReference>
<evidence type="ECO:0000256" key="10">
    <source>
        <dbReference type="ARBA" id="ARBA00023157"/>
    </source>
</evidence>
<organism evidence="19 20">
    <name type="scientific">Maledivibacter halophilus</name>
    <dbReference type="NCBI Taxonomy" id="36842"/>
    <lineage>
        <taxon>Bacteria</taxon>
        <taxon>Bacillati</taxon>
        <taxon>Bacillota</taxon>
        <taxon>Clostridia</taxon>
        <taxon>Peptostreptococcales</taxon>
        <taxon>Caminicellaceae</taxon>
        <taxon>Maledivibacter</taxon>
    </lineage>
</organism>
<feature type="binding site" evidence="14">
    <location>
        <position position="321"/>
    </location>
    <ligand>
        <name>FAD</name>
        <dbReference type="ChEBI" id="CHEBI:57692"/>
    </ligand>
</feature>
<dbReference type="FunFam" id="3.30.390.30:FF:000001">
    <property type="entry name" value="Dihydrolipoyl dehydrogenase"/>
    <property type="match status" value="1"/>
</dbReference>
<feature type="domain" description="FAD/NAD(P)-binding" evidence="18">
    <location>
        <begin position="23"/>
        <end position="336"/>
    </location>
</feature>
<dbReference type="GO" id="GO:0004148">
    <property type="term" value="F:dihydrolipoyl dehydrogenase (NADH) activity"/>
    <property type="evidence" value="ECO:0007669"/>
    <property type="project" value="UniProtKB-EC"/>
</dbReference>
<evidence type="ECO:0000256" key="5">
    <source>
        <dbReference type="ARBA" id="ARBA00022490"/>
    </source>
</evidence>
<dbReference type="InterPro" id="IPR050151">
    <property type="entry name" value="Class-I_Pyr_Nuc-Dis_Oxidored"/>
</dbReference>
<dbReference type="PIRSF" id="PIRSF000350">
    <property type="entry name" value="Mercury_reductase_MerA"/>
    <property type="match status" value="1"/>
</dbReference>
<keyword evidence="11 16" id="KW-0676">Redox-active center</keyword>
<feature type="active site" description="Proton acceptor" evidence="13">
    <location>
        <position position="452"/>
    </location>
</feature>
<keyword evidence="14" id="KW-0547">Nucleotide-binding</keyword>
<dbReference type="PROSITE" id="PS00076">
    <property type="entry name" value="PYRIDINE_REDOX_1"/>
    <property type="match status" value="1"/>
</dbReference>
<evidence type="ECO:0000256" key="12">
    <source>
        <dbReference type="ARBA" id="ARBA00049187"/>
    </source>
</evidence>
<gene>
    <name evidence="19" type="ORF">SAMN02194393_04763</name>
</gene>
<dbReference type="Pfam" id="PF02852">
    <property type="entry name" value="Pyr_redox_dim"/>
    <property type="match status" value="1"/>
</dbReference>
<feature type="disulfide bond" description="Redox-active" evidence="15">
    <location>
        <begin position="60"/>
        <end position="65"/>
    </location>
</feature>
<dbReference type="Pfam" id="PF07992">
    <property type="entry name" value="Pyr_redox_2"/>
    <property type="match status" value="1"/>
</dbReference>
<dbReference type="PANTHER" id="PTHR22912">
    <property type="entry name" value="DISULFIDE OXIDOREDUCTASE"/>
    <property type="match status" value="1"/>
</dbReference>
<proteinExistence type="inferred from homology"/>
<dbReference type="Gene3D" id="3.50.50.60">
    <property type="entry name" value="FAD/NAD(P)-binding domain"/>
    <property type="match status" value="2"/>
</dbReference>
<evidence type="ECO:0000313" key="19">
    <source>
        <dbReference type="EMBL" id="SKC87852.1"/>
    </source>
</evidence>
<comment type="similarity">
    <text evidence="2 16">Belongs to the class-I pyridine nucleotide-disulfide oxidoreductase family.</text>
</comment>
<feature type="binding site" evidence="14">
    <location>
        <begin position="196"/>
        <end position="203"/>
    </location>
    <ligand>
        <name>NAD(+)</name>
        <dbReference type="ChEBI" id="CHEBI:57540"/>
    </ligand>
</feature>
<dbReference type="InterPro" id="IPR001100">
    <property type="entry name" value="Pyr_nuc-diS_OxRdtase"/>
</dbReference>
<evidence type="ECO:0000256" key="8">
    <source>
        <dbReference type="ARBA" id="ARBA00023002"/>
    </source>
</evidence>
<dbReference type="PANTHER" id="PTHR22912:SF217">
    <property type="entry name" value="DIHYDROLIPOYL DEHYDROGENASE"/>
    <property type="match status" value="1"/>
</dbReference>
<dbReference type="InterPro" id="IPR012999">
    <property type="entry name" value="Pyr_OxRdtase_I_AS"/>
</dbReference>
<keyword evidence="8 16" id="KW-0560">Oxidoreductase</keyword>
<feature type="binding site" evidence="14">
    <location>
        <position position="134"/>
    </location>
    <ligand>
        <name>FAD</name>
        <dbReference type="ChEBI" id="CHEBI:57692"/>
    </ligand>
</feature>
<dbReference type="GO" id="GO:0006103">
    <property type="term" value="P:2-oxoglutarate metabolic process"/>
    <property type="evidence" value="ECO:0007669"/>
    <property type="project" value="TreeGrafter"/>
</dbReference>
<dbReference type="EC" id="1.8.1.4" evidence="3 16"/>
<protein>
    <recommendedName>
        <fullName evidence="4 16">Dihydrolipoyl dehydrogenase</fullName>
        <ecNumber evidence="3 16">1.8.1.4</ecNumber>
    </recommendedName>
</protein>
<feature type="binding site" evidence="14">
    <location>
        <position position="69"/>
    </location>
    <ligand>
        <name>FAD</name>
        <dbReference type="ChEBI" id="CHEBI:57692"/>
    </ligand>
</feature>
<comment type="cofactor">
    <cofactor evidence="14 16">
        <name>FAD</name>
        <dbReference type="ChEBI" id="CHEBI:57692"/>
    </cofactor>
    <text evidence="14 16">Binds 1 FAD per subunit.</text>
</comment>
<dbReference type="InterPro" id="IPR004099">
    <property type="entry name" value="Pyr_nucl-diS_OxRdtase_dimer"/>
</dbReference>
<dbReference type="STRING" id="36842.SAMN02194393_04763"/>
<evidence type="ECO:0000256" key="3">
    <source>
        <dbReference type="ARBA" id="ARBA00012608"/>
    </source>
</evidence>
<evidence type="ECO:0000256" key="14">
    <source>
        <dbReference type="PIRSR" id="PIRSR000350-3"/>
    </source>
</evidence>
<dbReference type="SUPFAM" id="SSF55424">
    <property type="entry name" value="FAD/NAD-linked reductases, dimerisation (C-terminal) domain"/>
    <property type="match status" value="1"/>
</dbReference>
<feature type="binding site" evidence="14">
    <location>
        <position position="283"/>
    </location>
    <ligand>
        <name>NAD(+)</name>
        <dbReference type="ChEBI" id="CHEBI:57540"/>
    </ligand>
</feature>
<sequence>MAMEIIMPKTKSNKDQNGKNEYYDVIVIGGGPAGYVAAIKAAQLNGKVALIEKDVVGGTCLNRGCVPTKTYLRNAEIIETIKYSNNRGIILKNSNIEIDMNKVVDEKNKVVETLTTGVMGLLKSYGVTTYNGVGKITKDKRVIINASKIIDGKKIILAGGSKTAKINIQGIESPLVLTSSEILDLKEIPKSLAIIGGGVIGVELATVFSSYGSEVTIIEMQDRIVPLMDKDISLELFNNLKSKGINIFTSSGVKRIEENNNKLIIYLHNNEIIKTDKALLSIGRVPDLDGIGDVSFQMERGKIQVNEYMETSINGIYAPGDINGLNMLAHAAFKMGEIAASNAMGGSEKINLANVPGCIYTLPEVGCVGLSEDEARKKYDISIGRFNFGSNGRALASGEIKGFVKVIVDRKYGEILGVHIIGPSAAEIINEAAALMEMEITINEVVKIIHGHPTFSEAFMEACGDALGCSIHLPKKQL</sequence>
<keyword evidence="10" id="KW-1015">Disulfide bond</keyword>
<evidence type="ECO:0000256" key="9">
    <source>
        <dbReference type="ARBA" id="ARBA00023027"/>
    </source>
</evidence>
<comment type="miscellaneous">
    <text evidence="16">The active site is a redox-active disulfide bond.</text>
</comment>
<reference evidence="19 20" key="1">
    <citation type="submission" date="2017-02" db="EMBL/GenBank/DDBJ databases">
        <authorList>
            <person name="Peterson S.W."/>
        </authorList>
    </citation>
    <scope>NUCLEOTIDE SEQUENCE [LARGE SCALE GENOMIC DNA]</scope>
    <source>
        <strain evidence="19 20">M1</strain>
    </source>
</reference>
<dbReference type="PRINTS" id="PR00411">
    <property type="entry name" value="PNDRDTASEI"/>
</dbReference>
<evidence type="ECO:0000256" key="2">
    <source>
        <dbReference type="ARBA" id="ARBA00007532"/>
    </source>
</evidence>
<evidence type="ECO:0000256" key="6">
    <source>
        <dbReference type="ARBA" id="ARBA00022630"/>
    </source>
</evidence>
<dbReference type="AlphaFoldDB" id="A0A1T5MI26"/>
<evidence type="ECO:0000256" key="16">
    <source>
        <dbReference type="RuleBase" id="RU003692"/>
    </source>
</evidence>
<keyword evidence="6 16" id="KW-0285">Flavoprotein</keyword>
<dbReference type="Gene3D" id="3.30.390.30">
    <property type="match status" value="1"/>
</dbReference>
<accession>A0A1T5MI26</accession>
<keyword evidence="20" id="KW-1185">Reference proteome</keyword>
<dbReference type="GO" id="GO:0005737">
    <property type="term" value="C:cytoplasm"/>
    <property type="evidence" value="ECO:0007669"/>
    <property type="project" value="UniProtKB-SubCell"/>
</dbReference>
<evidence type="ECO:0000259" key="18">
    <source>
        <dbReference type="Pfam" id="PF07992"/>
    </source>
</evidence>